<dbReference type="AlphaFoldDB" id="A0AA86MD08"/>
<dbReference type="Proteomes" id="UP000789738">
    <property type="component" value="Unassembled WGS sequence"/>
</dbReference>
<gene>
    <name evidence="2" type="ORF">CNEO2_1560002</name>
    <name evidence="1" type="ORF">CNEO_10038</name>
</gene>
<proteinExistence type="predicted"/>
<sequence length="67" mass="7915">MKIELTNNELITIELCLMHEIRKNDSIINKTTGKLKETLLKQNNEMKVIINKLNEMMLLNIKKNVYN</sequence>
<dbReference type="RefSeq" id="WP_210888011.1">
    <property type="nucleotide sequence ID" value="NZ_CAKJVE010000001.1"/>
</dbReference>
<evidence type="ECO:0000313" key="3">
    <source>
        <dbReference type="Proteomes" id="UP000789738"/>
    </source>
</evidence>
<protein>
    <submittedName>
        <fullName evidence="1">Uncharacterized protein</fullName>
    </submittedName>
</protein>
<organism evidence="1 3">
    <name type="scientific">Clostridium neonatale</name>
    <dbReference type="NCBI Taxonomy" id="137838"/>
    <lineage>
        <taxon>Bacteria</taxon>
        <taxon>Bacillati</taxon>
        <taxon>Bacillota</taxon>
        <taxon>Clostridia</taxon>
        <taxon>Eubacteriales</taxon>
        <taxon>Clostridiaceae</taxon>
        <taxon>Clostridium</taxon>
    </lineage>
</organism>
<dbReference type="EMBL" id="CAMTCP010000062">
    <property type="protein sequence ID" value="CAI3545241.1"/>
    <property type="molecule type" value="Genomic_DNA"/>
</dbReference>
<evidence type="ECO:0000313" key="1">
    <source>
        <dbReference type="EMBL" id="CAG9701504.1"/>
    </source>
</evidence>
<reference evidence="2" key="2">
    <citation type="submission" date="2022-10" db="EMBL/GenBank/DDBJ databases">
        <authorList>
            <person name="Aires J."/>
            <person name="Mesa V."/>
        </authorList>
    </citation>
    <scope>NUCLEOTIDE SEQUENCE</scope>
    <source>
        <strain evidence="2">Clostridium neonatale JD116</strain>
    </source>
</reference>
<dbReference type="EMBL" id="CAKJVE010000001">
    <property type="protein sequence ID" value="CAG9701504.1"/>
    <property type="molecule type" value="Genomic_DNA"/>
</dbReference>
<name>A0AA86MD08_9CLOT</name>
<dbReference type="Proteomes" id="UP001189143">
    <property type="component" value="Unassembled WGS sequence"/>
</dbReference>
<reference evidence="1" key="1">
    <citation type="submission" date="2021-10" db="EMBL/GenBank/DDBJ databases">
        <authorList>
            <person name="Mesa V."/>
        </authorList>
    </citation>
    <scope>NUCLEOTIDE SEQUENCE</scope>
    <source>
        <strain evidence="1">CC3_PB</strain>
    </source>
</reference>
<comment type="caution">
    <text evidence="1">The sequence shown here is derived from an EMBL/GenBank/DDBJ whole genome shotgun (WGS) entry which is preliminary data.</text>
</comment>
<evidence type="ECO:0000313" key="2">
    <source>
        <dbReference type="EMBL" id="CAI3545241.1"/>
    </source>
</evidence>
<accession>A0AA86MD08</accession>